<proteinExistence type="predicted"/>
<dbReference type="Gene3D" id="1.10.150.240">
    <property type="entry name" value="Putative phosphatase, domain 2"/>
    <property type="match status" value="1"/>
</dbReference>
<name>A0A845UUW1_9GAMM</name>
<keyword evidence="2" id="KW-1185">Reference proteome</keyword>
<dbReference type="AlphaFoldDB" id="A0A845UUW1"/>
<dbReference type="Gene3D" id="3.40.50.1000">
    <property type="entry name" value="HAD superfamily/HAD-like"/>
    <property type="match status" value="1"/>
</dbReference>
<dbReference type="GO" id="GO:0016787">
    <property type="term" value="F:hydrolase activity"/>
    <property type="evidence" value="ECO:0007669"/>
    <property type="project" value="UniProtKB-KW"/>
</dbReference>
<dbReference type="SUPFAM" id="SSF56784">
    <property type="entry name" value="HAD-like"/>
    <property type="match status" value="1"/>
</dbReference>
<organism evidence="1 2">
    <name type="scientific">Wenzhouxiangella limi</name>
    <dbReference type="NCBI Taxonomy" id="2707351"/>
    <lineage>
        <taxon>Bacteria</taxon>
        <taxon>Pseudomonadati</taxon>
        <taxon>Pseudomonadota</taxon>
        <taxon>Gammaproteobacteria</taxon>
        <taxon>Chromatiales</taxon>
        <taxon>Wenzhouxiangellaceae</taxon>
        <taxon>Wenzhouxiangella</taxon>
    </lineage>
</organism>
<dbReference type="InterPro" id="IPR023198">
    <property type="entry name" value="PGP-like_dom2"/>
</dbReference>
<dbReference type="EMBL" id="JAAGSC010000023">
    <property type="protein sequence ID" value="NDY94348.1"/>
    <property type="molecule type" value="Genomic_DNA"/>
</dbReference>
<dbReference type="Proteomes" id="UP000484885">
    <property type="component" value="Unassembled WGS sequence"/>
</dbReference>
<sequence>MHVVCFDVDGTLVSSAGFDGELYAEVIRDVLGVELKADLSQYQNVSDSGILAEIIERFPDANERTRLARDVQGKFVECTKRYVADHPHLIREVPGAVALVEALRRSPKVAVCIATGGWAETAVLKLRAIGLDPSGLPMATSSDAVRRTEIMRLAESRATQGVITRRTYFGDGAWDKIAAAELGYGFVAVGHGVDHHVSYPDLRDLETILGQLGV</sequence>
<dbReference type="RefSeq" id="WP_164209293.1">
    <property type="nucleotide sequence ID" value="NZ_JAAGSC010000023.1"/>
</dbReference>
<reference evidence="1 2" key="1">
    <citation type="submission" date="2020-02" db="EMBL/GenBank/DDBJ databases">
        <authorList>
            <person name="Zhang X.-Y."/>
        </authorList>
    </citation>
    <scope>NUCLEOTIDE SEQUENCE [LARGE SCALE GENOMIC DNA]</scope>
    <source>
        <strain evidence="1 2">C33</strain>
    </source>
</reference>
<accession>A0A845UUW1</accession>
<evidence type="ECO:0000313" key="2">
    <source>
        <dbReference type="Proteomes" id="UP000484885"/>
    </source>
</evidence>
<gene>
    <name evidence="1" type="ORF">G3I74_01200</name>
</gene>
<dbReference type="SFLD" id="SFLDS00003">
    <property type="entry name" value="Haloacid_Dehalogenase"/>
    <property type="match status" value="1"/>
</dbReference>
<comment type="caution">
    <text evidence="1">The sequence shown here is derived from an EMBL/GenBank/DDBJ whole genome shotgun (WGS) entry which is preliminary data.</text>
</comment>
<evidence type="ECO:0000313" key="1">
    <source>
        <dbReference type="EMBL" id="NDY94348.1"/>
    </source>
</evidence>
<keyword evidence="1" id="KW-0378">Hydrolase</keyword>
<protein>
    <submittedName>
        <fullName evidence="1">HAD family hydrolase</fullName>
    </submittedName>
</protein>
<dbReference type="SFLD" id="SFLDG01129">
    <property type="entry name" value="C1.5:_HAD__Beta-PGM__Phosphata"/>
    <property type="match status" value="1"/>
</dbReference>
<dbReference type="InterPro" id="IPR036412">
    <property type="entry name" value="HAD-like_sf"/>
</dbReference>
<dbReference type="InterPro" id="IPR023214">
    <property type="entry name" value="HAD_sf"/>
</dbReference>
<dbReference type="Pfam" id="PF00702">
    <property type="entry name" value="Hydrolase"/>
    <property type="match status" value="1"/>
</dbReference>